<evidence type="ECO:0000313" key="6">
    <source>
        <dbReference type="EMBL" id="MBC9205971.1"/>
    </source>
</evidence>
<evidence type="ECO:0000256" key="3">
    <source>
        <dbReference type="ARBA" id="ARBA00022729"/>
    </source>
</evidence>
<evidence type="ECO:0000256" key="4">
    <source>
        <dbReference type="SAM" id="SignalP"/>
    </source>
</evidence>
<dbReference type="RefSeq" id="WP_187783145.1">
    <property type="nucleotide sequence ID" value="NZ_JACTVA010000004.1"/>
</dbReference>
<evidence type="ECO:0000259" key="5">
    <source>
        <dbReference type="SMART" id="SM00062"/>
    </source>
</evidence>
<dbReference type="PANTHER" id="PTHR30085:SF7">
    <property type="entry name" value="AMINO-ACID ABC TRANSPORTER-BINDING PROTEIN YHDW-RELATED"/>
    <property type="match status" value="1"/>
</dbReference>
<name>A0ABR7RHD4_9PROT</name>
<sequence>MTRRLLSLLAGCAGLALAAFAGPAQAQAPSGSATIDAIRARGALVCGTSADLPGFAVLNERGEYTGLYTDFCRAIAAAVLGDATKVRFVTTTYANRLTALQTGEIDILSSNTTWTQPREAALGLMFTGVLFYDGQGFMVNKKLGVQSIKELDGASVCVQPGTTTEKNLADFFRANNMRLNPVIIESVEEIRNAMIGGRCDAFTVGTSTLAAFRAGLGARGDDFVVLPELISKEPLGPVVRKGDDRFFDLVRWTQNAMHLGEEFGITRANIEQMMSDPRPDVQRLLGVAGGDFGKDMGVSAQWAANILRQVGNYAEIWDRNVAPMGLPRGRNQLYTQGGLQYAPPVR</sequence>
<organism evidence="6 7">
    <name type="scientific">Teichococcus aerophilus</name>
    <dbReference type="NCBI Taxonomy" id="1224513"/>
    <lineage>
        <taxon>Bacteria</taxon>
        <taxon>Pseudomonadati</taxon>
        <taxon>Pseudomonadota</taxon>
        <taxon>Alphaproteobacteria</taxon>
        <taxon>Acetobacterales</taxon>
        <taxon>Roseomonadaceae</taxon>
        <taxon>Roseomonas</taxon>
    </lineage>
</organism>
<feature type="chain" id="PRO_5046068808" evidence="4">
    <location>
        <begin position="27"/>
        <end position="346"/>
    </location>
</feature>
<keyword evidence="2" id="KW-0813">Transport</keyword>
<protein>
    <submittedName>
        <fullName evidence="6">Amino acid ABC transporter substrate-binding protein</fullName>
    </submittedName>
</protein>
<dbReference type="InterPro" id="IPR051455">
    <property type="entry name" value="Bact_solute-bind_prot3"/>
</dbReference>
<keyword evidence="3 4" id="KW-0732">Signal</keyword>
<dbReference type="Pfam" id="PF00497">
    <property type="entry name" value="SBP_bac_3"/>
    <property type="match status" value="1"/>
</dbReference>
<reference evidence="6 7" key="1">
    <citation type="journal article" date="2013" name="Int. J. Syst. Evol. Microbiol.">
        <title>Roseomonas aerophila sp. nov., isolated from air.</title>
        <authorList>
            <person name="Kim S.J."/>
            <person name="Weon H.Y."/>
            <person name="Ahn J.H."/>
            <person name="Hong S.B."/>
            <person name="Seok S.J."/>
            <person name="Whang K.S."/>
            <person name="Kwon S.W."/>
        </authorList>
    </citation>
    <scope>NUCLEOTIDE SEQUENCE [LARGE SCALE GENOMIC DNA]</scope>
    <source>
        <strain evidence="6 7">NBRC 108923</strain>
    </source>
</reference>
<proteinExistence type="inferred from homology"/>
<evidence type="ECO:0000256" key="2">
    <source>
        <dbReference type="ARBA" id="ARBA00022448"/>
    </source>
</evidence>
<dbReference type="PANTHER" id="PTHR30085">
    <property type="entry name" value="AMINO ACID ABC TRANSPORTER PERMEASE"/>
    <property type="match status" value="1"/>
</dbReference>
<keyword evidence="7" id="KW-1185">Reference proteome</keyword>
<dbReference type="Gene3D" id="3.40.190.10">
    <property type="entry name" value="Periplasmic binding protein-like II"/>
    <property type="match status" value="2"/>
</dbReference>
<comment type="similarity">
    <text evidence="1">Belongs to the bacterial solute-binding protein 3 family.</text>
</comment>
<comment type="caution">
    <text evidence="6">The sequence shown here is derived from an EMBL/GenBank/DDBJ whole genome shotgun (WGS) entry which is preliminary data.</text>
</comment>
<evidence type="ECO:0000256" key="1">
    <source>
        <dbReference type="ARBA" id="ARBA00010333"/>
    </source>
</evidence>
<dbReference type="EMBL" id="JACTVA010000004">
    <property type="protein sequence ID" value="MBC9205971.1"/>
    <property type="molecule type" value="Genomic_DNA"/>
</dbReference>
<feature type="signal peptide" evidence="4">
    <location>
        <begin position="1"/>
        <end position="26"/>
    </location>
</feature>
<dbReference type="InterPro" id="IPR001638">
    <property type="entry name" value="Solute-binding_3/MltF_N"/>
</dbReference>
<dbReference type="SMART" id="SM00062">
    <property type="entry name" value="PBPb"/>
    <property type="match status" value="1"/>
</dbReference>
<dbReference type="Proteomes" id="UP000626026">
    <property type="component" value="Unassembled WGS sequence"/>
</dbReference>
<feature type="domain" description="Solute-binding protein family 3/N-terminal" evidence="5">
    <location>
        <begin position="43"/>
        <end position="273"/>
    </location>
</feature>
<gene>
    <name evidence="6" type="ORF">IBL26_03910</name>
</gene>
<accession>A0ABR7RHD4</accession>
<evidence type="ECO:0000313" key="7">
    <source>
        <dbReference type="Proteomes" id="UP000626026"/>
    </source>
</evidence>
<dbReference type="SUPFAM" id="SSF53850">
    <property type="entry name" value="Periplasmic binding protein-like II"/>
    <property type="match status" value="1"/>
</dbReference>
<dbReference type="CDD" id="cd13692">
    <property type="entry name" value="PBP2_BztA"/>
    <property type="match status" value="1"/>
</dbReference>